<protein>
    <submittedName>
        <fullName evidence="1">Uncharacterized protein</fullName>
    </submittedName>
</protein>
<gene>
    <name evidence="1" type="ORF">FG382_20195</name>
</gene>
<keyword evidence="2" id="KW-1185">Reference proteome</keyword>
<dbReference type="AlphaFoldDB" id="A0A544SV75"/>
<dbReference type="Proteomes" id="UP000317316">
    <property type="component" value="Unassembled WGS sequence"/>
</dbReference>
<dbReference type="RefSeq" id="WP_142540653.1">
    <property type="nucleotide sequence ID" value="NZ_BMIE01000011.1"/>
</dbReference>
<name>A0A544SV75_9BACI</name>
<proteinExistence type="predicted"/>
<dbReference type="EMBL" id="VDGH01000014">
    <property type="protein sequence ID" value="TQR09120.1"/>
    <property type="molecule type" value="Genomic_DNA"/>
</dbReference>
<reference evidence="1 2" key="1">
    <citation type="submission" date="2019-05" db="EMBL/GenBank/DDBJ databases">
        <title>Psychrobacillus vulpis sp. nov., a new species isolated from feces of a red fox that inhabits in The Tablas de Daimiel Natural Park, Albacete, Spain.</title>
        <authorList>
            <person name="Rodriguez M."/>
            <person name="Reina J.C."/>
            <person name="Bejar V."/>
            <person name="Llamas I."/>
        </authorList>
    </citation>
    <scope>NUCLEOTIDE SEQUENCE [LARGE SCALE GENOMIC DNA]</scope>
    <source>
        <strain evidence="1 2">NEAU-3TGS17</strain>
    </source>
</reference>
<sequence>MERLVEILRRLVVKGYPFQWNTLRKRIFWLDFPRELSLVGILEQLVGKMESLVGILRHLVVKGKLIQYDSMRKRIFWLDFSRELSLVGILERLVGILRHLVLKGIFSTKIAED</sequence>
<comment type="caution">
    <text evidence="1">The sequence shown here is derived from an EMBL/GenBank/DDBJ whole genome shotgun (WGS) entry which is preliminary data.</text>
</comment>
<evidence type="ECO:0000313" key="2">
    <source>
        <dbReference type="Proteomes" id="UP000317316"/>
    </source>
</evidence>
<evidence type="ECO:0000313" key="1">
    <source>
        <dbReference type="EMBL" id="TQR09120.1"/>
    </source>
</evidence>
<organism evidence="1 2">
    <name type="scientific">Psychrobacillus lasiicapitis</name>
    <dbReference type="NCBI Taxonomy" id="1636719"/>
    <lineage>
        <taxon>Bacteria</taxon>
        <taxon>Bacillati</taxon>
        <taxon>Bacillota</taxon>
        <taxon>Bacilli</taxon>
        <taxon>Bacillales</taxon>
        <taxon>Bacillaceae</taxon>
        <taxon>Psychrobacillus</taxon>
    </lineage>
</organism>
<accession>A0A544SV75</accession>